<evidence type="ECO:0000313" key="2">
    <source>
        <dbReference type="Proteomes" id="UP000254337"/>
    </source>
</evidence>
<name>A0A346AWR9_9FIRM</name>
<dbReference type="RefSeq" id="WP_107195988.1">
    <property type="nucleotide sequence ID" value="NZ_CP029462.1"/>
</dbReference>
<dbReference type="AlphaFoldDB" id="A0A346AWR9"/>
<proteinExistence type="predicted"/>
<reference evidence="1 2" key="1">
    <citation type="submission" date="2018-05" db="EMBL/GenBank/DDBJ databases">
        <title>Complete genome sequence of Megasphaera sp. AJH120T, isolated from the ceca of a chicken.</title>
        <authorList>
            <person name="Maki J."/>
            <person name="Looft T."/>
        </authorList>
    </citation>
    <scope>NUCLEOTIDE SEQUENCE [LARGE SCALE GENOMIC DNA]</scope>
    <source>
        <strain evidence="1 2">AJH120</strain>
    </source>
</reference>
<dbReference type="Gene3D" id="3.40.50.300">
    <property type="entry name" value="P-loop containing nucleotide triphosphate hydrolases"/>
    <property type="match status" value="1"/>
</dbReference>
<dbReference type="PANTHER" id="PTHR13696">
    <property type="entry name" value="P-LOOP CONTAINING NUCLEOSIDE TRIPHOSPHATE HYDROLASE"/>
    <property type="match status" value="1"/>
</dbReference>
<dbReference type="Proteomes" id="UP000254337">
    <property type="component" value="Chromosome"/>
</dbReference>
<dbReference type="InterPro" id="IPR050678">
    <property type="entry name" value="DNA_Partitioning_ATPase"/>
</dbReference>
<dbReference type="Pfam" id="PF09140">
    <property type="entry name" value="MipZ"/>
    <property type="match status" value="1"/>
</dbReference>
<dbReference type="PANTHER" id="PTHR13696:SF96">
    <property type="entry name" value="COBQ_COBB_MIND_PARA NUCLEOTIDE BINDING DOMAIN-CONTAINING PROTEIN"/>
    <property type="match status" value="1"/>
</dbReference>
<dbReference type="InterPro" id="IPR015223">
    <property type="entry name" value="MipZ"/>
</dbReference>
<keyword evidence="2" id="KW-1185">Reference proteome</keyword>
<organism evidence="1 2">
    <name type="scientific">Megasphaera stantonii</name>
    <dbReference type="NCBI Taxonomy" id="2144175"/>
    <lineage>
        <taxon>Bacteria</taxon>
        <taxon>Bacillati</taxon>
        <taxon>Bacillota</taxon>
        <taxon>Negativicutes</taxon>
        <taxon>Veillonellales</taxon>
        <taxon>Veillonellaceae</taxon>
        <taxon>Megasphaera</taxon>
    </lineage>
</organism>
<sequence length="234" mass="26176">MILTVAHQKGGTGKSTLATNLAVELGAELLDLDKQHSSIIFNCKRIREGLPAISCYSIAESQCQFDYQQPVPEAHLPELFAWFKQKPGHLVVDVGGFDSPLNRKALFFADYILTPCAPSAVEIYGLQMFEEILEKAEEIADLHLVSHVVINNADTRSTKRIGDMQAYIHGKPNHFKLCQTIIGSRIAFKTAYEQGRSVSELLEESKSAKLKRKYQRSAEEINSLVHEITSDWEG</sequence>
<dbReference type="EMBL" id="CP029462">
    <property type="protein sequence ID" value="AXL20312.1"/>
    <property type="molecule type" value="Genomic_DNA"/>
</dbReference>
<dbReference type="InterPro" id="IPR027417">
    <property type="entry name" value="P-loop_NTPase"/>
</dbReference>
<dbReference type="KEGG" id="meg:DKB62_01290"/>
<gene>
    <name evidence="1" type="ORF">DKB62_01290</name>
</gene>
<dbReference type="OrthoDB" id="69313at2"/>
<protein>
    <submittedName>
        <fullName evidence="1">ParA family protein</fullName>
    </submittedName>
</protein>
<accession>A0A346AWR9</accession>
<dbReference type="SUPFAM" id="SSF52540">
    <property type="entry name" value="P-loop containing nucleoside triphosphate hydrolases"/>
    <property type="match status" value="1"/>
</dbReference>
<evidence type="ECO:0000313" key="1">
    <source>
        <dbReference type="EMBL" id="AXL20312.1"/>
    </source>
</evidence>
<dbReference type="CDD" id="cd02042">
    <property type="entry name" value="ParAB_family"/>
    <property type="match status" value="1"/>
</dbReference>